<gene>
    <name evidence="3" type="ORF">HMPREF1090_01229</name>
</gene>
<dbReference type="GO" id="GO:0055085">
    <property type="term" value="P:transmembrane transport"/>
    <property type="evidence" value="ECO:0007669"/>
    <property type="project" value="InterPro"/>
</dbReference>
<organism evidence="3 4">
    <name type="scientific">[Clostridium] clostridioforme 90A8</name>
    <dbReference type="NCBI Taxonomy" id="999408"/>
    <lineage>
        <taxon>Bacteria</taxon>
        <taxon>Bacillati</taxon>
        <taxon>Bacillota</taxon>
        <taxon>Clostridia</taxon>
        <taxon>Lachnospirales</taxon>
        <taxon>Lachnospiraceae</taxon>
        <taxon>Enterocloster</taxon>
    </lineage>
</organism>
<dbReference type="EMBL" id="AGYR01000010">
    <property type="protein sequence ID" value="ENZ18347.1"/>
    <property type="molecule type" value="Genomic_DNA"/>
</dbReference>
<dbReference type="Proteomes" id="UP000013085">
    <property type="component" value="Unassembled WGS sequence"/>
</dbReference>
<evidence type="ECO:0000256" key="1">
    <source>
        <dbReference type="ARBA" id="ARBA00022729"/>
    </source>
</evidence>
<dbReference type="RefSeq" id="WP_002595233.1">
    <property type="nucleotide sequence ID" value="NZ_KB851009.1"/>
</dbReference>
<protein>
    <submittedName>
        <fullName evidence="3">DctP family TRAP transporter solute receptor</fullName>
    </submittedName>
</protein>
<evidence type="ECO:0000313" key="4">
    <source>
        <dbReference type="Proteomes" id="UP000013085"/>
    </source>
</evidence>
<dbReference type="PANTHER" id="PTHR33376">
    <property type="match status" value="1"/>
</dbReference>
<dbReference type="NCBIfam" id="TIGR00787">
    <property type="entry name" value="dctP"/>
    <property type="match status" value="1"/>
</dbReference>
<dbReference type="SUPFAM" id="SSF53850">
    <property type="entry name" value="Periplasmic binding protein-like II"/>
    <property type="match status" value="1"/>
</dbReference>
<keyword evidence="3" id="KW-0675">Receptor</keyword>
<dbReference type="PROSITE" id="PS51257">
    <property type="entry name" value="PROKAR_LIPOPROTEIN"/>
    <property type="match status" value="1"/>
</dbReference>
<evidence type="ECO:0000256" key="2">
    <source>
        <dbReference type="SAM" id="SignalP"/>
    </source>
</evidence>
<sequence length="331" mass="36800">MKKRRGILCCLLAASMLVSLTGCSKGGSGTHLLVAHSHNENHPVHVALTYMKDEMEKNTGYTFSIYPNGQLGGNSDMIQMVKAGVLDVAKVSASSLEQFNPAYSIFSLPYVFQSTEHYFKVMEESRAVQEIFKSTYDQGFFAVGWYDSGARSVYTTKEGPVESPADLKGLKIRTQDSPTSIEMIRNMGGAATPMSSGEVYTSLQQGIIDGAENNETVLVDDGHGEVAKSYTYTQHQYTPDIVIISTKTWESMSEQDQEALLRAMDESFWKHEEKWQEIMERNIQGAKELGVQFYEIDKTPFIQAVKSQHDAFCAESGDNAGYLADFLSYAE</sequence>
<dbReference type="PANTHER" id="PTHR33376:SF2">
    <property type="entry name" value="DICARBOXYLATE-BINDING PERIPLASMIC PROTEIN"/>
    <property type="match status" value="1"/>
</dbReference>
<dbReference type="AlphaFoldDB" id="A0A0E2HDH9"/>
<keyword evidence="1 2" id="KW-0732">Signal</keyword>
<dbReference type="InterPro" id="IPR038404">
    <property type="entry name" value="TRAP_DctP_sf"/>
</dbReference>
<dbReference type="PIRSF" id="PIRSF006470">
    <property type="entry name" value="DctB"/>
    <property type="match status" value="1"/>
</dbReference>
<accession>A0A0E2HDH9</accession>
<dbReference type="InterPro" id="IPR004682">
    <property type="entry name" value="TRAP_DctP"/>
</dbReference>
<dbReference type="Pfam" id="PF03480">
    <property type="entry name" value="DctP"/>
    <property type="match status" value="1"/>
</dbReference>
<dbReference type="PATRIC" id="fig|999408.3.peg.1314"/>
<proteinExistence type="predicted"/>
<dbReference type="CDD" id="cd13671">
    <property type="entry name" value="PBP2_TRAP_SBP_like_3"/>
    <property type="match status" value="1"/>
</dbReference>
<dbReference type="InterPro" id="IPR018389">
    <property type="entry name" value="DctP_fam"/>
</dbReference>
<dbReference type="Gene3D" id="3.40.190.170">
    <property type="entry name" value="Bacterial extracellular solute-binding protein, family 7"/>
    <property type="match status" value="1"/>
</dbReference>
<feature type="signal peptide" evidence="2">
    <location>
        <begin position="1"/>
        <end position="24"/>
    </location>
</feature>
<dbReference type="HOGENOM" id="CLU_036176_4_0_9"/>
<dbReference type="GO" id="GO:0030288">
    <property type="term" value="C:outer membrane-bounded periplasmic space"/>
    <property type="evidence" value="ECO:0007669"/>
    <property type="project" value="InterPro"/>
</dbReference>
<dbReference type="NCBIfam" id="NF037995">
    <property type="entry name" value="TRAP_S1"/>
    <property type="match status" value="1"/>
</dbReference>
<reference evidence="3 4" key="1">
    <citation type="submission" date="2013-01" db="EMBL/GenBank/DDBJ databases">
        <title>The Genome Sequence of Clostridium clostridioforme 90A8.</title>
        <authorList>
            <consortium name="The Broad Institute Genome Sequencing Platform"/>
            <person name="Earl A."/>
            <person name="Ward D."/>
            <person name="Feldgarden M."/>
            <person name="Gevers D."/>
            <person name="Courvalin P."/>
            <person name="Lambert T."/>
            <person name="Walker B."/>
            <person name="Young S.K."/>
            <person name="Zeng Q."/>
            <person name="Gargeya S."/>
            <person name="Fitzgerald M."/>
            <person name="Haas B."/>
            <person name="Abouelleil A."/>
            <person name="Alvarado L."/>
            <person name="Arachchi H.M."/>
            <person name="Berlin A.M."/>
            <person name="Chapman S.B."/>
            <person name="Dewar J."/>
            <person name="Goldberg J."/>
            <person name="Griggs A."/>
            <person name="Gujja S."/>
            <person name="Hansen M."/>
            <person name="Howarth C."/>
            <person name="Imamovic A."/>
            <person name="Larimer J."/>
            <person name="McCowan C."/>
            <person name="Murphy C."/>
            <person name="Neiman D."/>
            <person name="Pearson M."/>
            <person name="Priest M."/>
            <person name="Roberts A."/>
            <person name="Saif S."/>
            <person name="Shea T."/>
            <person name="Sisk P."/>
            <person name="Sykes S."/>
            <person name="Wortman J."/>
            <person name="Nusbaum C."/>
            <person name="Birren B."/>
        </authorList>
    </citation>
    <scope>NUCLEOTIDE SEQUENCE [LARGE SCALE GENOMIC DNA]</scope>
    <source>
        <strain evidence="3 4">90A8</strain>
    </source>
</reference>
<dbReference type="GO" id="GO:0030246">
    <property type="term" value="F:carbohydrate binding"/>
    <property type="evidence" value="ECO:0007669"/>
    <property type="project" value="TreeGrafter"/>
</dbReference>
<name>A0A0E2HDH9_9FIRM</name>
<evidence type="ECO:0000313" key="3">
    <source>
        <dbReference type="EMBL" id="ENZ18347.1"/>
    </source>
</evidence>
<feature type="chain" id="PRO_5039229044" evidence="2">
    <location>
        <begin position="25"/>
        <end position="331"/>
    </location>
</feature>
<comment type="caution">
    <text evidence="3">The sequence shown here is derived from an EMBL/GenBank/DDBJ whole genome shotgun (WGS) entry which is preliminary data.</text>
</comment>